<dbReference type="PROSITE" id="PS50082">
    <property type="entry name" value="WD_REPEATS_2"/>
    <property type="match status" value="2"/>
</dbReference>
<dbReference type="InterPro" id="IPR045151">
    <property type="entry name" value="DCAF8"/>
</dbReference>
<keyword evidence="1 3" id="KW-0853">WD repeat</keyword>
<protein>
    <submittedName>
        <fullName evidence="5">WD40 repeat-like protein</fullName>
    </submittedName>
</protein>
<evidence type="ECO:0000256" key="2">
    <source>
        <dbReference type="ARBA" id="ARBA00022737"/>
    </source>
</evidence>
<feature type="compositionally biased region" description="Polar residues" evidence="4">
    <location>
        <begin position="358"/>
        <end position="372"/>
    </location>
</feature>
<accession>A0A1Y1WKD7</accession>
<dbReference type="GO" id="GO:0045717">
    <property type="term" value="P:negative regulation of fatty acid biosynthetic process"/>
    <property type="evidence" value="ECO:0007669"/>
    <property type="project" value="TreeGrafter"/>
</dbReference>
<reference evidence="5 6" key="1">
    <citation type="submission" date="2016-07" db="EMBL/GenBank/DDBJ databases">
        <title>Pervasive Adenine N6-methylation of Active Genes in Fungi.</title>
        <authorList>
            <consortium name="DOE Joint Genome Institute"/>
            <person name="Mondo S.J."/>
            <person name="Dannebaum R.O."/>
            <person name="Kuo R.C."/>
            <person name="Labutti K."/>
            <person name="Haridas S."/>
            <person name="Kuo A."/>
            <person name="Salamov A."/>
            <person name="Ahrendt S.R."/>
            <person name="Lipzen A."/>
            <person name="Sullivan W."/>
            <person name="Andreopoulos W.B."/>
            <person name="Clum A."/>
            <person name="Lindquist E."/>
            <person name="Daum C."/>
            <person name="Ramamoorthy G.K."/>
            <person name="Gryganskyi A."/>
            <person name="Culley D."/>
            <person name="Magnuson J.K."/>
            <person name="James T.Y."/>
            <person name="O'Malley M.A."/>
            <person name="Stajich J.E."/>
            <person name="Spatafora J.W."/>
            <person name="Visel A."/>
            <person name="Grigoriev I.V."/>
        </authorList>
    </citation>
    <scope>NUCLEOTIDE SEQUENCE [LARGE SCALE GENOMIC DNA]</scope>
    <source>
        <strain evidence="5 6">ATCC 12442</strain>
    </source>
</reference>
<name>A0A1Y1WKD7_9FUNG</name>
<sequence>MVSLPALNRQRQALPLAGRLEACSGTVAQWSRSTCNIQNMELRQSLQGHEGCVNALCWSPDGQYLFSGSDDSTICIWRAASDGSRICKIKTGFAERVFDLKVMPAPNDHLLIACSMDHSIKIFDINRILLAASGTESSAVIGPADFCIRTFTAHSSPVKRAAPIPDSPNQFLSCSEDGTARHYDIREPPRRSLGHPDGSRIVADYHMIHAELHALDVNPFYTHSFAVGGTMLSIMVHDLRMPRVSSTPQRRCDSCGQDVASSGCVVRLRRGRAKDRREVFEKATQNPVTGLRFSRDVPNQIIGSWCYDYVYLFDLNQSQTYMHSLAARETSLPSKVSGDSGLGSSSRPVLPNVKRVRSGNSDTLGVVSSKQEGGSRWPGSETDSSTASSLDHSKVDRRRQDSAFANSEWSPMAASRNMAIADTTSEDIASSVQQSTPSFGIRVISQDEAPYLFESHSDTDAYPASTAESSDNSASSSYKQSRPWMMHSEHHEYTPSCDKCVKNGGRQEHAKHSLRAALDGGQRGMRWALSPDEKDQINRYMYQFADLLDDGEYKEAIGIMSLFIRGFEGGSFTYSADLPTLLESADNMKSEQKIVDTWKDLYMDDDMDRRRVFAIGHTNRAAMNMFVYRCRWLHRFQVYLLRDLRQLSIGQLQTIRQDFELIRSDLEWARRDCEMALQLNPFSILAHSHMLNIEWEMYRSDVLMFILELIPTVDDFFRTESSPPYWDDDNVPVRSRLRAEFGNMPQRLHELCQRTSRSFKRMRAECEQIGGLAFHLGITDDKPNISFDSIWCRLRYVNRRFYGMPSATVLAVHQDSTNLEARLDNAGWMLDEGVVEDIDSTEGMVVLAHLAKYWVSLNAESISTSNTLVDDPSSLAGMFLCNAQDDLGHHPFDPGMYYLDKFVEGNFDCQTLPAIGPKKLDENLQYAGSFSDDGEEVGHVYSSSGLLVKDLHAPSAHAAHKAPRPPPFSISMRVESGRDRSDSSSSACSVSHGDTYATTGSGSEASSSDMSSSDMSSTSTDSSEDDDSSDMEFSDQSESASSLFSDTDWPRPTVEFIPGRDMAINDREASSQTGSRTNTRPELDSSAEPTPIVQPHMCYKGHCNFQTIKDVNFVFDKYIASGSDDGRMFIWDRQSMEIVQIIRGDNEVVNIIESHPTLPLIAVSGIDCEVHIFSINQGGPSPIHRQTFPLVRREHLALVSITNGTSKYIDDIYACDPYAQDLAYSGHSLWPSDAIYDAVAKQVSYTFPAVSESELANKTQIVFANQELRQNGITNASLTHRLMSNIFFNAMLGSRRIANDDTSEQSDDDMDEDYDSDMDGFSDGFIREAQASTFFGSSF</sequence>
<feature type="repeat" description="WD" evidence="3">
    <location>
        <begin position="46"/>
        <end position="77"/>
    </location>
</feature>
<dbReference type="EMBL" id="MCFD01000001">
    <property type="protein sequence ID" value="ORX73788.1"/>
    <property type="molecule type" value="Genomic_DNA"/>
</dbReference>
<feature type="region of interest" description="Disordered" evidence="4">
    <location>
        <begin position="956"/>
        <end position="1090"/>
    </location>
</feature>
<dbReference type="InterPro" id="IPR015943">
    <property type="entry name" value="WD40/YVTN_repeat-like_dom_sf"/>
</dbReference>
<gene>
    <name evidence="5" type="ORF">DL89DRAFT_263801</name>
</gene>
<dbReference type="STRING" id="61395.A0A1Y1WKD7"/>
<dbReference type="PANTHER" id="PTHR15574:SF40">
    <property type="entry name" value="WD AND TETRATRICOPEPTIDE REPEATS PROTEIN 1"/>
    <property type="match status" value="1"/>
</dbReference>
<proteinExistence type="predicted"/>
<dbReference type="OrthoDB" id="2414538at2759"/>
<dbReference type="Pfam" id="PF00400">
    <property type="entry name" value="WD40"/>
    <property type="match status" value="4"/>
</dbReference>
<dbReference type="GO" id="GO:0005737">
    <property type="term" value="C:cytoplasm"/>
    <property type="evidence" value="ECO:0007669"/>
    <property type="project" value="TreeGrafter"/>
</dbReference>
<evidence type="ECO:0000313" key="6">
    <source>
        <dbReference type="Proteomes" id="UP000193922"/>
    </source>
</evidence>
<evidence type="ECO:0000313" key="5">
    <source>
        <dbReference type="EMBL" id="ORX73788.1"/>
    </source>
</evidence>
<feature type="compositionally biased region" description="Acidic residues" evidence="4">
    <location>
        <begin position="1022"/>
        <end position="1035"/>
    </location>
</feature>
<feature type="compositionally biased region" description="Low complexity" evidence="4">
    <location>
        <begin position="998"/>
        <end position="1021"/>
    </location>
</feature>
<evidence type="ECO:0000256" key="3">
    <source>
        <dbReference type="PROSITE-ProRule" id="PRU00221"/>
    </source>
</evidence>
<dbReference type="Gene3D" id="2.130.10.10">
    <property type="entry name" value="YVTN repeat-like/Quinoprotein amine dehydrogenase"/>
    <property type="match status" value="3"/>
</dbReference>
<feature type="compositionally biased region" description="Polar residues" evidence="4">
    <location>
        <begin position="381"/>
        <end position="390"/>
    </location>
</feature>
<feature type="region of interest" description="Disordered" evidence="4">
    <location>
        <begin position="332"/>
        <end position="410"/>
    </location>
</feature>
<keyword evidence="6" id="KW-1185">Reference proteome</keyword>
<dbReference type="InterPro" id="IPR001680">
    <property type="entry name" value="WD40_rpt"/>
</dbReference>
<dbReference type="SUPFAM" id="SSF50978">
    <property type="entry name" value="WD40 repeat-like"/>
    <property type="match status" value="1"/>
</dbReference>
<dbReference type="InterPro" id="IPR036322">
    <property type="entry name" value="WD40_repeat_dom_sf"/>
</dbReference>
<feature type="compositionally biased region" description="Low complexity" evidence="4">
    <location>
        <begin position="464"/>
        <end position="481"/>
    </location>
</feature>
<organism evidence="5 6">
    <name type="scientific">Linderina pennispora</name>
    <dbReference type="NCBI Taxonomy" id="61395"/>
    <lineage>
        <taxon>Eukaryota</taxon>
        <taxon>Fungi</taxon>
        <taxon>Fungi incertae sedis</taxon>
        <taxon>Zoopagomycota</taxon>
        <taxon>Kickxellomycotina</taxon>
        <taxon>Kickxellomycetes</taxon>
        <taxon>Kickxellales</taxon>
        <taxon>Kickxellaceae</taxon>
        <taxon>Linderina</taxon>
    </lineage>
</organism>
<dbReference type="GeneID" id="63802634"/>
<dbReference type="PANTHER" id="PTHR15574">
    <property type="entry name" value="WD REPEAT DOMAIN-CONTAINING FAMILY"/>
    <property type="match status" value="1"/>
</dbReference>
<dbReference type="SMART" id="SM00320">
    <property type="entry name" value="WD40"/>
    <property type="match status" value="6"/>
</dbReference>
<keyword evidence="2" id="KW-0677">Repeat</keyword>
<evidence type="ECO:0000256" key="1">
    <source>
        <dbReference type="ARBA" id="ARBA00022574"/>
    </source>
</evidence>
<dbReference type="GO" id="GO:0080008">
    <property type="term" value="C:Cul4-RING E3 ubiquitin ligase complex"/>
    <property type="evidence" value="ECO:0007669"/>
    <property type="project" value="TreeGrafter"/>
</dbReference>
<feature type="compositionally biased region" description="Polar residues" evidence="4">
    <location>
        <begin position="1070"/>
        <end position="1080"/>
    </location>
</feature>
<dbReference type="RefSeq" id="XP_040746999.1">
    <property type="nucleotide sequence ID" value="XM_040885986.1"/>
</dbReference>
<evidence type="ECO:0000256" key="4">
    <source>
        <dbReference type="SAM" id="MobiDB-lite"/>
    </source>
</evidence>
<feature type="region of interest" description="Disordered" evidence="4">
    <location>
        <begin position="458"/>
        <end position="483"/>
    </location>
</feature>
<feature type="repeat" description="WD" evidence="3">
    <location>
        <begin position="1118"/>
        <end position="1141"/>
    </location>
</feature>
<comment type="caution">
    <text evidence="5">The sequence shown here is derived from an EMBL/GenBank/DDBJ whole genome shotgun (WGS) entry which is preliminary data.</text>
</comment>
<feature type="compositionally biased region" description="Basic and acidic residues" evidence="4">
    <location>
        <begin position="391"/>
        <end position="401"/>
    </location>
</feature>
<dbReference type="PROSITE" id="PS50294">
    <property type="entry name" value="WD_REPEATS_REGION"/>
    <property type="match status" value="1"/>
</dbReference>
<dbReference type="Proteomes" id="UP000193922">
    <property type="component" value="Unassembled WGS sequence"/>
</dbReference>